<dbReference type="Proteomes" id="UP001219518">
    <property type="component" value="Unassembled WGS sequence"/>
</dbReference>
<dbReference type="InterPro" id="IPR048366">
    <property type="entry name" value="TNP-like_GBD"/>
</dbReference>
<sequence length="409" mass="46236">MASKIMVYMIKGVSSGIKEVVATFGCNNLSANQMKVWTWRVIGALERSGIAVIAFVSDGCSINRAFIKKHKPATVHPSGVIFDTWNKCARDRKLFFISDVPHLLKTTRNCFLNSRWDKLKSRRKMMKNGKRISWDFIIKLYNQAQKKTLRKSYKLNAMNIYPDSYARMKVKYAAQVMSATVCKDLRSQGWCNASETALFIEKVNDWFDCLNGAHTSIAQKKKNPNLAPYTIYHRFGLLEDFLNYLDTWQDEAANPNQSYSSNVDDSMVVDADNPGDADISEIEDPSEEVTKASSRQLSSQTLEGIRITTLAFKPLVQFLLAEGTKFINARVFSQDPLEQQFSKIRAGHGGSSNPNLHQGLRKIKGLGELGELGMRKRKGNAGEDNSEIKVTNEPLLKRKCNRIPKFLQD</sequence>
<feature type="domain" description="Transposable element P transposase-like RNase H C-terminal" evidence="3">
    <location>
        <begin position="332"/>
        <end position="356"/>
    </location>
</feature>
<dbReference type="InterPro" id="IPR048365">
    <property type="entry name" value="TNP-like_RNaseH_N"/>
</dbReference>
<dbReference type="EMBL" id="JAHWGI010001238">
    <property type="protein sequence ID" value="KAK3925599.1"/>
    <property type="molecule type" value="Genomic_DNA"/>
</dbReference>
<dbReference type="AlphaFoldDB" id="A0AAE1GWQ1"/>
<reference evidence="4" key="1">
    <citation type="submission" date="2021-07" db="EMBL/GenBank/DDBJ databases">
        <authorList>
            <person name="Catto M.A."/>
            <person name="Jacobson A."/>
            <person name="Kennedy G."/>
            <person name="Labadie P."/>
            <person name="Hunt B.G."/>
            <person name="Srinivasan R."/>
        </authorList>
    </citation>
    <scope>NUCLEOTIDE SEQUENCE</scope>
    <source>
        <strain evidence="4">PL_HMW_Pooled</strain>
        <tissue evidence="4">Head</tissue>
    </source>
</reference>
<evidence type="ECO:0000313" key="5">
    <source>
        <dbReference type="EMBL" id="KAK3925599.1"/>
    </source>
</evidence>
<evidence type="ECO:0000259" key="3">
    <source>
        <dbReference type="Pfam" id="PF21789"/>
    </source>
</evidence>
<evidence type="ECO:0000313" key="6">
    <source>
        <dbReference type="Proteomes" id="UP001219518"/>
    </source>
</evidence>
<evidence type="ECO:0000259" key="1">
    <source>
        <dbReference type="Pfam" id="PF21787"/>
    </source>
</evidence>
<comment type="caution">
    <text evidence="4">The sequence shown here is derived from an EMBL/GenBank/DDBJ whole genome shotgun (WGS) entry which is preliminary data.</text>
</comment>
<feature type="domain" description="Transposable element P transposase-like GTP-binding insertion" evidence="2">
    <location>
        <begin position="102"/>
        <end position="216"/>
    </location>
</feature>
<feature type="domain" description="Transposable element P transposase-like RNase H" evidence="1">
    <location>
        <begin position="2"/>
        <end position="69"/>
    </location>
</feature>
<proteinExistence type="predicted"/>
<dbReference type="Pfam" id="PF21788">
    <property type="entry name" value="TNP-like_GBD"/>
    <property type="match status" value="1"/>
</dbReference>
<evidence type="ECO:0000259" key="2">
    <source>
        <dbReference type="Pfam" id="PF21788"/>
    </source>
</evidence>
<name>A0AAE1GWQ1_9NEOP</name>
<evidence type="ECO:0000313" key="4">
    <source>
        <dbReference type="EMBL" id="KAK3910721.1"/>
    </source>
</evidence>
<keyword evidence="6" id="KW-1185">Reference proteome</keyword>
<gene>
    <name evidence="5" type="ORF">KUF71_013848</name>
    <name evidence="4" type="ORF">KUF71_020546</name>
</gene>
<protein>
    <submittedName>
        <fullName evidence="4">Transposable element P transposase</fullName>
    </submittedName>
</protein>
<reference evidence="4" key="2">
    <citation type="journal article" date="2023" name="BMC Genomics">
        <title>Pest status, molecular evolution, and epigenetic factors derived from the genome assembly of Frankliniella fusca, a thysanopteran phytovirus vector.</title>
        <authorList>
            <person name="Catto M.A."/>
            <person name="Labadie P.E."/>
            <person name="Jacobson A.L."/>
            <person name="Kennedy G.G."/>
            <person name="Srinivasan R."/>
            <person name="Hunt B.G."/>
        </authorList>
    </citation>
    <scope>NUCLEOTIDE SEQUENCE</scope>
    <source>
        <strain evidence="4">PL_HMW_Pooled</strain>
    </source>
</reference>
<organism evidence="4 6">
    <name type="scientific">Frankliniella fusca</name>
    <dbReference type="NCBI Taxonomy" id="407009"/>
    <lineage>
        <taxon>Eukaryota</taxon>
        <taxon>Metazoa</taxon>
        <taxon>Ecdysozoa</taxon>
        <taxon>Arthropoda</taxon>
        <taxon>Hexapoda</taxon>
        <taxon>Insecta</taxon>
        <taxon>Pterygota</taxon>
        <taxon>Neoptera</taxon>
        <taxon>Paraneoptera</taxon>
        <taxon>Thysanoptera</taxon>
        <taxon>Terebrantia</taxon>
        <taxon>Thripoidea</taxon>
        <taxon>Thripidae</taxon>
        <taxon>Frankliniella</taxon>
    </lineage>
</organism>
<dbReference type="Pfam" id="PF21789">
    <property type="entry name" value="TNP-like_RNaseH_C"/>
    <property type="match status" value="1"/>
</dbReference>
<dbReference type="Pfam" id="PF21787">
    <property type="entry name" value="TNP-like_RNaseH_N"/>
    <property type="match status" value="1"/>
</dbReference>
<accession>A0AAE1GWQ1</accession>
<dbReference type="EMBL" id="JAHWGI010000190">
    <property type="protein sequence ID" value="KAK3910721.1"/>
    <property type="molecule type" value="Genomic_DNA"/>
</dbReference>
<dbReference type="InterPro" id="IPR048367">
    <property type="entry name" value="TNP-like_RNaseH_C"/>
</dbReference>